<keyword evidence="2" id="KW-1185">Reference proteome</keyword>
<dbReference type="EMBL" id="JATAAI010000013">
    <property type="protein sequence ID" value="KAK1741287.1"/>
    <property type="molecule type" value="Genomic_DNA"/>
</dbReference>
<organism evidence="1 2">
    <name type="scientific">Skeletonema marinoi</name>
    <dbReference type="NCBI Taxonomy" id="267567"/>
    <lineage>
        <taxon>Eukaryota</taxon>
        <taxon>Sar</taxon>
        <taxon>Stramenopiles</taxon>
        <taxon>Ochrophyta</taxon>
        <taxon>Bacillariophyta</taxon>
        <taxon>Coscinodiscophyceae</taxon>
        <taxon>Thalassiosirophycidae</taxon>
        <taxon>Thalassiosirales</taxon>
        <taxon>Skeletonemataceae</taxon>
        <taxon>Skeletonema</taxon>
        <taxon>Skeletonema marinoi-dohrnii complex</taxon>
    </lineage>
</organism>
<accession>A0AAD8Y872</accession>
<evidence type="ECO:0000313" key="1">
    <source>
        <dbReference type="EMBL" id="KAK1741287.1"/>
    </source>
</evidence>
<evidence type="ECO:0000313" key="2">
    <source>
        <dbReference type="Proteomes" id="UP001224775"/>
    </source>
</evidence>
<name>A0AAD8Y872_9STRA</name>
<dbReference type="Proteomes" id="UP001224775">
    <property type="component" value="Unassembled WGS sequence"/>
</dbReference>
<gene>
    <name evidence="1" type="ORF">QTG54_007765</name>
</gene>
<sequence length="59" mass="6698">MDALTCSRWVSGGREVANDVVRRGDNRRKMIEFIEMILNTIGPGAPARRRCFTMDNLSL</sequence>
<dbReference type="AlphaFoldDB" id="A0AAD8Y872"/>
<reference evidence="1" key="1">
    <citation type="submission" date="2023-06" db="EMBL/GenBank/DDBJ databases">
        <title>Survivors Of The Sea: Transcriptome response of Skeletonema marinoi to long-term dormancy.</title>
        <authorList>
            <person name="Pinder M.I.M."/>
            <person name="Kourtchenko O."/>
            <person name="Robertson E.K."/>
            <person name="Larsson T."/>
            <person name="Maumus F."/>
            <person name="Osuna-Cruz C.M."/>
            <person name="Vancaester E."/>
            <person name="Stenow R."/>
            <person name="Vandepoele K."/>
            <person name="Ploug H."/>
            <person name="Bruchert V."/>
            <person name="Godhe A."/>
            <person name="Topel M."/>
        </authorList>
    </citation>
    <scope>NUCLEOTIDE SEQUENCE</scope>
    <source>
        <strain evidence="1">R05AC</strain>
    </source>
</reference>
<comment type="caution">
    <text evidence="1">The sequence shown here is derived from an EMBL/GenBank/DDBJ whole genome shotgun (WGS) entry which is preliminary data.</text>
</comment>
<protein>
    <submittedName>
        <fullName evidence="1">Uncharacterized protein</fullName>
    </submittedName>
</protein>
<proteinExistence type="predicted"/>